<dbReference type="SMART" id="SM00873">
    <property type="entry name" value="B3_4"/>
    <property type="match status" value="1"/>
</dbReference>
<keyword evidence="2" id="KW-0436">Ligase</keyword>
<dbReference type="EMBL" id="JBAMYC010000001">
    <property type="protein sequence ID" value="MEI1246549.1"/>
    <property type="molecule type" value="Genomic_DNA"/>
</dbReference>
<protein>
    <submittedName>
        <fullName evidence="2">Phenylalanine--tRNA ligase beta subunit-related protein</fullName>
    </submittedName>
</protein>
<keyword evidence="3" id="KW-1185">Reference proteome</keyword>
<proteinExistence type="predicted"/>
<dbReference type="Pfam" id="PF03483">
    <property type="entry name" value="B3_4"/>
    <property type="match status" value="1"/>
</dbReference>
<organism evidence="2 3">
    <name type="scientific">Rhizobium aouanii</name>
    <dbReference type="NCBI Taxonomy" id="3118145"/>
    <lineage>
        <taxon>Bacteria</taxon>
        <taxon>Pseudomonadati</taxon>
        <taxon>Pseudomonadota</taxon>
        <taxon>Alphaproteobacteria</taxon>
        <taxon>Hyphomicrobiales</taxon>
        <taxon>Rhizobiaceae</taxon>
        <taxon>Rhizobium/Agrobacterium group</taxon>
        <taxon>Rhizobium</taxon>
    </lineage>
</organism>
<dbReference type="RefSeq" id="WP_335910573.1">
    <property type="nucleotide sequence ID" value="NZ_JBAMYB010000001.1"/>
</dbReference>
<dbReference type="SUPFAM" id="SSF56037">
    <property type="entry name" value="PheT/TilS domain"/>
    <property type="match status" value="1"/>
</dbReference>
<reference evidence="2 3" key="1">
    <citation type="submission" date="2024-01" db="EMBL/GenBank/DDBJ databases">
        <title>Draft genome sequences of three bacterial strains isolated from Acacia saligna represent a potential new species within the genus Rhizobium.</title>
        <authorList>
            <person name="Tambong J.T."/>
            <person name="Mnasri B."/>
        </authorList>
    </citation>
    <scope>NUCLEOTIDE SEQUENCE [LARGE SCALE GENOMIC DNA]</scope>
    <source>
        <strain evidence="2 3">1AS12I</strain>
    </source>
</reference>
<dbReference type="GO" id="GO:0016874">
    <property type="term" value="F:ligase activity"/>
    <property type="evidence" value="ECO:0007669"/>
    <property type="project" value="UniProtKB-KW"/>
</dbReference>
<gene>
    <name evidence="2" type="ORF">V8Q02_00705</name>
</gene>
<dbReference type="InterPro" id="IPR005146">
    <property type="entry name" value="B3/B4_tRNA-bd"/>
</dbReference>
<comment type="caution">
    <text evidence="2">The sequence shown here is derived from an EMBL/GenBank/DDBJ whole genome shotgun (WGS) entry which is preliminary data.</text>
</comment>
<dbReference type="Proteomes" id="UP001531129">
    <property type="component" value="Unassembled WGS sequence"/>
</dbReference>
<dbReference type="Gene3D" id="3.50.40.10">
    <property type="entry name" value="Phenylalanyl-trna Synthetase, Chain B, domain 3"/>
    <property type="match status" value="1"/>
</dbReference>
<name>A0ABU8CEQ9_9HYPH</name>
<evidence type="ECO:0000313" key="2">
    <source>
        <dbReference type="EMBL" id="MEI1246549.1"/>
    </source>
</evidence>
<accession>A0ABU8CEQ9</accession>
<dbReference type="InterPro" id="IPR020825">
    <property type="entry name" value="Phe-tRNA_synthase-like_B3/B4"/>
</dbReference>
<sequence length="238" mass="26435">MQFSHSDAMWQAFPELRAAALHADGIHADADVEAVIADFNAIAEARLTQAQEGEFPEIRAWRRGFSRMGLKPTQYRCASEALLRRFRQEHALPRLHPLIDLCNAISLAFAIPIAVFDTEKIAGDLEVRRAKGDETYLTFGGDVEHPEPNEVIFADGKERAHARRWTNRQSGLSAVQATTRSVLIVAEALHASAGDDIARLIETVADALVRHWPATPKMAMLSLASPRFEFRGFEAHDA</sequence>
<dbReference type="PANTHER" id="PTHR39209:SF2">
    <property type="entry name" value="CYTOPLASMIC PROTEIN"/>
    <property type="match status" value="1"/>
</dbReference>
<dbReference type="PANTHER" id="PTHR39209">
    <property type="match status" value="1"/>
</dbReference>
<feature type="domain" description="B3/B4 tRNA-binding" evidence="1">
    <location>
        <begin position="59"/>
        <end position="206"/>
    </location>
</feature>
<evidence type="ECO:0000259" key="1">
    <source>
        <dbReference type="SMART" id="SM00873"/>
    </source>
</evidence>
<evidence type="ECO:0000313" key="3">
    <source>
        <dbReference type="Proteomes" id="UP001531129"/>
    </source>
</evidence>